<evidence type="ECO:0000259" key="14">
    <source>
        <dbReference type="PROSITE" id="PS50157"/>
    </source>
</evidence>
<feature type="domain" description="C2H2-type" evidence="14">
    <location>
        <begin position="959"/>
        <end position="986"/>
    </location>
</feature>
<dbReference type="Proteomes" id="UP000515131">
    <property type="component" value="Unplaced"/>
</dbReference>
<feature type="domain" description="C2H2-type" evidence="14">
    <location>
        <begin position="621"/>
        <end position="650"/>
    </location>
</feature>
<feature type="domain" description="C2H2-type" evidence="14">
    <location>
        <begin position="262"/>
        <end position="289"/>
    </location>
</feature>
<feature type="domain" description="C2H2-type" evidence="14">
    <location>
        <begin position="679"/>
        <end position="706"/>
    </location>
</feature>
<dbReference type="FunFam" id="3.30.160.60:FF:001014">
    <property type="entry name" value="Zinc finger protein 597"/>
    <property type="match status" value="1"/>
</dbReference>
<evidence type="ECO:0000256" key="12">
    <source>
        <dbReference type="PROSITE-ProRule" id="PRU00042"/>
    </source>
</evidence>
<dbReference type="PANTHER" id="PTHR23234:SF10">
    <property type="entry name" value="RIKEN CDNA 6720489N17 GENE-RELATED"/>
    <property type="match status" value="1"/>
</dbReference>
<feature type="domain" description="C2H2-type" evidence="14">
    <location>
        <begin position="987"/>
        <end position="1009"/>
    </location>
</feature>
<comment type="subcellular location">
    <subcellularLocation>
        <location evidence="2">Nucleus</location>
    </subcellularLocation>
</comment>
<evidence type="ECO:0000256" key="4">
    <source>
        <dbReference type="ARBA" id="ARBA00022723"/>
    </source>
</evidence>
<keyword evidence="9" id="KW-0238">DNA-binding</keyword>
<feature type="region of interest" description="Disordered" evidence="13">
    <location>
        <begin position="1"/>
        <end position="26"/>
    </location>
</feature>
<dbReference type="FunFam" id="3.30.160.60:FF:002090">
    <property type="entry name" value="Zinc finger protein 473"/>
    <property type="match status" value="1"/>
</dbReference>
<dbReference type="FunFam" id="3.30.160.60:FF:000307">
    <property type="entry name" value="Zinc finger protein ZFP69 isoform 1"/>
    <property type="match status" value="2"/>
</dbReference>
<dbReference type="InterPro" id="IPR013087">
    <property type="entry name" value="Znf_C2H2_type"/>
</dbReference>
<sequence>MINWDSSRKNEVHQKFHEGRGPIERTAHNKNFTATSSEGHKTSWKTALFTSTICAKQCASVSRSSNQTCKHTYLCNENLEHLESHLVHAENNALNHCESGIGLTFQSNSSKTQRFKNEDERPRTSQFGRCFTEEVTLQHYQYIFNGDTLAQYSESETQSNQGSHVSKCLRTPLQENHIEPNKDEEVFYPNSKCTNSKSTQRGEITSKYDECGKALKQSSSIADHQRIRVGENPYTGNESGNMFSQSLSLNTCKTSGTGEKRYICKECGKTFDRHSTLSQHQQTHTAKKIDKCEQGGQTIKGGSSLHAHSQIHTAQKPYKCQECGKAFNQQSSLTQHHRIHTGEKPHKCQECGKVFSQQSSLSQHHKTHTGEKPHKCQECAISSHGTQNLLPKPCIETSSQNVSLGTGKHHAFENLHLMINWDSSRKNEVHQKFHEGRGPIERTAHNKNFTATSSEGHKTSWKTALFTSTICAKQCASVSRSSNQTCKHTYLCNENLEHLESHLVHAENNALNHCESGIGLTFQSNSSKTQRFKNEDERPRTSQFGRCFTEEVTLQHYQYIFNGDTLAQYSESETQSNQGSHVSKCLRTPLQENHIEPNKDEEVFYPNSKCTNSKSTQRGEITSKYDECGKALKQSSSIADHQRIRVGENPYTGNESGNMFSQSLSLNTCKTSGTGEKRYICKECGKTFDRHSTLSQHQQTHTAKKIDKCEQGGQTIKGGSSLHAHSQIHTAQKPYKCQECGKAFNQQSSLTQHHRIHTGEKPHKCQECGKVFSQQSSLSQHHKTHTGEKPHKCQECGKSFKWHSYLNQHHRIHTGEKPYQCQECGKAFSQQSSLTQHYRMHTGEKPYRCQECGKAFSRQSSLSKHHRVHTGEKPYQCQECGKVFSQQSCLRQHHRMHTGEKPHKCQECGKAFSQQSSLIQHHRMHTGQKPYQCQECGKAFTRSSLLTQHHRIHTGEKPHKCQDCGKAFSEYSTLTRHHRIHTGEKPYQCQECGKSFIQNSHLSKHHNSYWRKTLQMSNVARPLRCIHSLLDMREFMPERNHTNVKNVARP</sequence>
<evidence type="ECO:0000256" key="10">
    <source>
        <dbReference type="ARBA" id="ARBA00023163"/>
    </source>
</evidence>
<keyword evidence="15" id="KW-1185">Reference proteome</keyword>
<keyword evidence="7" id="KW-0862">Zinc</keyword>
<keyword evidence="6 12" id="KW-0863">Zinc-finger</keyword>
<dbReference type="GO" id="GO:0008270">
    <property type="term" value="F:zinc ion binding"/>
    <property type="evidence" value="ECO:0007669"/>
    <property type="project" value="UniProtKB-KW"/>
</dbReference>
<evidence type="ECO:0000256" key="13">
    <source>
        <dbReference type="SAM" id="MobiDB-lite"/>
    </source>
</evidence>
<evidence type="ECO:0000256" key="1">
    <source>
        <dbReference type="ARBA" id="ARBA00003767"/>
    </source>
</evidence>
<dbReference type="GO" id="GO:0005634">
    <property type="term" value="C:nucleus"/>
    <property type="evidence" value="ECO:0007669"/>
    <property type="project" value="UniProtKB-SubCell"/>
</dbReference>
<evidence type="ECO:0000313" key="16">
    <source>
        <dbReference type="RefSeq" id="XP_025770196.1"/>
    </source>
</evidence>
<dbReference type="Pfam" id="PF00096">
    <property type="entry name" value="zf-C2H2"/>
    <property type="match status" value="13"/>
</dbReference>
<organism evidence="15 16">
    <name type="scientific">Puma concolor</name>
    <name type="common">Mountain lion</name>
    <name type="synonym">Felis concolor</name>
    <dbReference type="NCBI Taxonomy" id="9696"/>
    <lineage>
        <taxon>Eukaryota</taxon>
        <taxon>Metazoa</taxon>
        <taxon>Chordata</taxon>
        <taxon>Craniata</taxon>
        <taxon>Vertebrata</taxon>
        <taxon>Euteleostomi</taxon>
        <taxon>Mammalia</taxon>
        <taxon>Eutheria</taxon>
        <taxon>Laurasiatheria</taxon>
        <taxon>Carnivora</taxon>
        <taxon>Feliformia</taxon>
        <taxon>Felidae</taxon>
        <taxon>Felinae</taxon>
        <taxon>Puma</taxon>
    </lineage>
</organism>
<comment type="similarity">
    <text evidence="3">Belongs to the krueppel C2H2-type zinc-finger protein family.</text>
</comment>
<feature type="domain" description="C2H2-type" evidence="14">
    <location>
        <begin position="707"/>
        <end position="734"/>
    </location>
</feature>
<dbReference type="PROSITE" id="PS50157">
    <property type="entry name" value="ZINC_FINGER_C2H2_2"/>
    <property type="match status" value="18"/>
</dbReference>
<evidence type="ECO:0000256" key="2">
    <source>
        <dbReference type="ARBA" id="ARBA00004123"/>
    </source>
</evidence>
<evidence type="ECO:0000256" key="3">
    <source>
        <dbReference type="ARBA" id="ARBA00006991"/>
    </source>
</evidence>
<reference evidence="16" key="1">
    <citation type="submission" date="2025-08" db="UniProtKB">
        <authorList>
            <consortium name="RefSeq"/>
        </authorList>
    </citation>
    <scope>IDENTIFICATION</scope>
    <source>
        <tissue evidence="16">Blood</tissue>
    </source>
</reference>
<dbReference type="PANTHER" id="PTHR23234">
    <property type="entry name" value="ZNF44 PROTEIN"/>
    <property type="match status" value="1"/>
</dbReference>
<keyword evidence="5" id="KW-0677">Repeat</keyword>
<dbReference type="Gene3D" id="3.30.160.60">
    <property type="entry name" value="Classic Zinc Finger"/>
    <property type="match status" value="16"/>
</dbReference>
<keyword evidence="4" id="KW-0479">Metal-binding</keyword>
<evidence type="ECO:0000256" key="5">
    <source>
        <dbReference type="ARBA" id="ARBA00022737"/>
    </source>
</evidence>
<feature type="domain" description="C2H2-type" evidence="14">
    <location>
        <begin position="204"/>
        <end position="233"/>
    </location>
</feature>
<feature type="domain" description="C2H2-type" evidence="14">
    <location>
        <begin position="931"/>
        <end position="958"/>
    </location>
</feature>
<evidence type="ECO:0000256" key="8">
    <source>
        <dbReference type="ARBA" id="ARBA00023015"/>
    </source>
</evidence>
<feature type="domain" description="C2H2-type" evidence="14">
    <location>
        <begin position="735"/>
        <end position="762"/>
    </location>
</feature>
<evidence type="ECO:0000256" key="6">
    <source>
        <dbReference type="ARBA" id="ARBA00022771"/>
    </source>
</evidence>
<dbReference type="KEGG" id="pcoo:112850902"/>
<keyword evidence="10" id="KW-0804">Transcription</keyword>
<evidence type="ECO:0000256" key="7">
    <source>
        <dbReference type="ARBA" id="ARBA00022833"/>
    </source>
</evidence>
<proteinExistence type="inferred from homology"/>
<comment type="function">
    <text evidence="1">May be involved in transcriptional regulation.</text>
</comment>
<dbReference type="FunFam" id="3.30.160.60:FF:000047">
    <property type="entry name" value="zinc finger protein OZF"/>
    <property type="match status" value="1"/>
</dbReference>
<feature type="domain" description="C2H2-type" evidence="14">
    <location>
        <begin position="847"/>
        <end position="874"/>
    </location>
</feature>
<gene>
    <name evidence="16" type="primary">LOC112850902</name>
</gene>
<dbReference type="InterPro" id="IPR036236">
    <property type="entry name" value="Znf_C2H2_sf"/>
</dbReference>
<feature type="domain" description="C2H2-type" evidence="14">
    <location>
        <begin position="318"/>
        <end position="345"/>
    </location>
</feature>
<keyword evidence="8" id="KW-0805">Transcription regulation</keyword>
<evidence type="ECO:0000313" key="15">
    <source>
        <dbReference type="Proteomes" id="UP000515131"/>
    </source>
</evidence>
<dbReference type="FunFam" id="3.30.160.60:FF:000051">
    <property type="entry name" value="zinc finger protein 585A"/>
    <property type="match status" value="2"/>
</dbReference>
<feature type="domain" description="C2H2-type" evidence="14">
    <location>
        <begin position="875"/>
        <end position="902"/>
    </location>
</feature>
<feature type="domain" description="C2H2-type" evidence="14">
    <location>
        <begin position="290"/>
        <end position="317"/>
    </location>
</feature>
<evidence type="ECO:0000256" key="9">
    <source>
        <dbReference type="ARBA" id="ARBA00023125"/>
    </source>
</evidence>
<dbReference type="FunFam" id="3.30.160.60:FF:000016">
    <property type="entry name" value="zinc finger protein 37 homolog"/>
    <property type="match status" value="3"/>
</dbReference>
<accession>A0A6P6H4A2</accession>
<dbReference type="SUPFAM" id="SSF57667">
    <property type="entry name" value="beta-beta-alpha zinc fingers"/>
    <property type="match status" value="10"/>
</dbReference>
<dbReference type="SMART" id="SM00355">
    <property type="entry name" value="ZnF_C2H2"/>
    <property type="match status" value="14"/>
</dbReference>
<feature type="domain" description="C2H2-type" evidence="14">
    <location>
        <begin position="819"/>
        <end position="846"/>
    </location>
</feature>
<dbReference type="AlphaFoldDB" id="A0A6P6H4A2"/>
<feature type="domain" description="C2H2-type" evidence="14">
    <location>
        <begin position="763"/>
        <end position="790"/>
    </location>
</feature>
<dbReference type="GO" id="GO:1990837">
    <property type="term" value="F:sequence-specific double-stranded DNA binding"/>
    <property type="evidence" value="ECO:0007669"/>
    <property type="project" value="UniProtKB-ARBA"/>
</dbReference>
<feature type="domain" description="C2H2-type" evidence="14">
    <location>
        <begin position="903"/>
        <end position="930"/>
    </location>
</feature>
<evidence type="ECO:0000256" key="11">
    <source>
        <dbReference type="ARBA" id="ARBA00023242"/>
    </source>
</evidence>
<dbReference type="FunFam" id="3.30.160.60:FF:002343">
    <property type="entry name" value="Zinc finger protein 33A"/>
    <property type="match status" value="1"/>
</dbReference>
<dbReference type="RefSeq" id="XP_025770196.1">
    <property type="nucleotide sequence ID" value="XM_025914411.1"/>
</dbReference>
<name>A0A6P6H4A2_PUMCO</name>
<dbReference type="FunFam" id="3.30.160.60:FF:002254">
    <property type="entry name" value="Zinc finger protein 540"/>
    <property type="match status" value="1"/>
</dbReference>
<dbReference type="InterPro" id="IPR050758">
    <property type="entry name" value="Znf_C2H2-type"/>
</dbReference>
<dbReference type="FunFam" id="3.30.160.60:FF:001158">
    <property type="entry name" value="zinc finger protein 22"/>
    <property type="match status" value="1"/>
</dbReference>
<feature type="domain" description="C2H2-type" evidence="14">
    <location>
        <begin position="791"/>
        <end position="818"/>
    </location>
</feature>
<protein>
    <submittedName>
        <fullName evidence="16">LOW QUALITY PROTEIN: zinc finger protein 420-like</fullName>
    </submittedName>
</protein>
<dbReference type="GeneID" id="112850902"/>
<dbReference type="PROSITE" id="PS00028">
    <property type="entry name" value="ZINC_FINGER_C2H2_1"/>
    <property type="match status" value="13"/>
</dbReference>
<dbReference type="FunFam" id="3.30.160.60:FF:000506">
    <property type="entry name" value="Zinc finger protein 23"/>
    <property type="match status" value="1"/>
</dbReference>
<keyword evidence="11" id="KW-0539">Nucleus</keyword>
<feature type="domain" description="C2H2-type" evidence="14">
    <location>
        <begin position="346"/>
        <end position="373"/>
    </location>
</feature>